<dbReference type="PROSITE" id="PS51078">
    <property type="entry name" value="ICLR_ED"/>
    <property type="match status" value="1"/>
</dbReference>
<keyword evidence="3 9" id="KW-0238">DNA-binding</keyword>
<dbReference type="Pfam" id="PF01614">
    <property type="entry name" value="IclR_C"/>
    <property type="match status" value="1"/>
</dbReference>
<evidence type="ECO:0000256" key="5">
    <source>
        <dbReference type="ARBA" id="ARBA00058938"/>
    </source>
</evidence>
<feature type="domain" description="HTH iclR-type" evidence="7">
    <location>
        <begin position="14"/>
        <end position="75"/>
    </location>
</feature>
<keyword evidence="10" id="KW-1185">Reference proteome</keyword>
<dbReference type="GO" id="GO:0003677">
    <property type="term" value="F:DNA binding"/>
    <property type="evidence" value="ECO:0007669"/>
    <property type="project" value="UniProtKB-KW"/>
</dbReference>
<dbReference type="GO" id="GO:0006071">
    <property type="term" value="P:glycerol metabolic process"/>
    <property type="evidence" value="ECO:0007669"/>
    <property type="project" value="UniProtKB-KW"/>
</dbReference>
<dbReference type="AlphaFoldDB" id="A0A1H8R259"/>
<dbReference type="PANTHER" id="PTHR30136">
    <property type="entry name" value="HELIX-TURN-HELIX TRANSCRIPTIONAL REGULATOR, ICLR FAMILY"/>
    <property type="match status" value="1"/>
</dbReference>
<dbReference type="EMBL" id="FOEF01000001">
    <property type="protein sequence ID" value="SEO60234.1"/>
    <property type="molecule type" value="Genomic_DNA"/>
</dbReference>
<evidence type="ECO:0000256" key="2">
    <source>
        <dbReference type="ARBA" id="ARBA00023015"/>
    </source>
</evidence>
<gene>
    <name evidence="9" type="ORF">SAMN04489732_101578</name>
</gene>
<dbReference type="GO" id="GO:0045892">
    <property type="term" value="P:negative regulation of DNA-templated transcription"/>
    <property type="evidence" value="ECO:0007669"/>
    <property type="project" value="TreeGrafter"/>
</dbReference>
<evidence type="ECO:0000256" key="1">
    <source>
        <dbReference type="ARBA" id="ARBA00022798"/>
    </source>
</evidence>
<dbReference type="SUPFAM" id="SSF46785">
    <property type="entry name" value="Winged helix' DNA-binding domain"/>
    <property type="match status" value="1"/>
</dbReference>
<evidence type="ECO:0000313" key="9">
    <source>
        <dbReference type="EMBL" id="SEO60234.1"/>
    </source>
</evidence>
<sequence length="261" mass="27852">MRNQDSGNATGSQVQSVDRAINVLELLARNGESGITEIAGELGVHKSTASRLLSVLESHGLVEQLGERGKYAIGFGIVRLAGAATGRMDIAKLGRQTCQSLAEELGETVNIAIADDGVAINISQARGAAAITTQNWTGQRTPLHATSSGKVLLAYMGEPDRKRVLNHDLEPYTPRTTVDAEELDHELERVAEDGYAACFEEFELGMHAVAVPIHGPGGEVVAAMSASGPSYRLSKQRIRQIVRPMSEAAQELSAQLGYFTS</sequence>
<dbReference type="FunFam" id="1.10.10.10:FF:000056">
    <property type="entry name" value="IclR family transcriptional regulator"/>
    <property type="match status" value="1"/>
</dbReference>
<dbReference type="InterPro" id="IPR014757">
    <property type="entry name" value="Tscrpt_reg_IclR_C"/>
</dbReference>
<dbReference type="InterPro" id="IPR036388">
    <property type="entry name" value="WH-like_DNA-bd_sf"/>
</dbReference>
<dbReference type="PROSITE" id="PS51077">
    <property type="entry name" value="HTH_ICLR"/>
    <property type="match status" value="1"/>
</dbReference>
<comment type="function">
    <text evidence="5">May be an activator protein for the gylABX operon.</text>
</comment>
<evidence type="ECO:0000256" key="4">
    <source>
        <dbReference type="ARBA" id="ARBA00023163"/>
    </source>
</evidence>
<organism evidence="9 10">
    <name type="scientific">Amycolatopsis saalfeldensis</name>
    <dbReference type="NCBI Taxonomy" id="394193"/>
    <lineage>
        <taxon>Bacteria</taxon>
        <taxon>Bacillati</taxon>
        <taxon>Actinomycetota</taxon>
        <taxon>Actinomycetes</taxon>
        <taxon>Pseudonocardiales</taxon>
        <taxon>Pseudonocardiaceae</taxon>
        <taxon>Amycolatopsis</taxon>
    </lineage>
</organism>
<dbReference type="SUPFAM" id="SSF55781">
    <property type="entry name" value="GAF domain-like"/>
    <property type="match status" value="1"/>
</dbReference>
<dbReference type="Gene3D" id="1.10.10.10">
    <property type="entry name" value="Winged helix-like DNA-binding domain superfamily/Winged helix DNA-binding domain"/>
    <property type="match status" value="1"/>
</dbReference>
<evidence type="ECO:0000256" key="3">
    <source>
        <dbReference type="ARBA" id="ARBA00023125"/>
    </source>
</evidence>
<keyword evidence="1" id="KW-0319">Glycerol metabolism</keyword>
<keyword evidence="4" id="KW-0804">Transcription</keyword>
<dbReference type="Gene3D" id="3.30.450.40">
    <property type="match status" value="1"/>
</dbReference>
<dbReference type="Proteomes" id="UP000198582">
    <property type="component" value="Unassembled WGS sequence"/>
</dbReference>
<dbReference type="Pfam" id="PF09339">
    <property type="entry name" value="HTH_IclR"/>
    <property type="match status" value="1"/>
</dbReference>
<reference evidence="9 10" key="1">
    <citation type="submission" date="2016-10" db="EMBL/GenBank/DDBJ databases">
        <authorList>
            <person name="de Groot N.N."/>
        </authorList>
    </citation>
    <scope>NUCLEOTIDE SEQUENCE [LARGE SCALE GENOMIC DNA]</scope>
    <source>
        <strain evidence="9 10">DSM 44993</strain>
    </source>
</reference>
<dbReference type="RefSeq" id="WP_091611949.1">
    <property type="nucleotide sequence ID" value="NZ_FOEF01000001.1"/>
</dbReference>
<evidence type="ECO:0000256" key="6">
    <source>
        <dbReference type="ARBA" id="ARBA00070406"/>
    </source>
</evidence>
<keyword evidence="2" id="KW-0805">Transcription regulation</keyword>
<proteinExistence type="predicted"/>
<evidence type="ECO:0000259" key="7">
    <source>
        <dbReference type="PROSITE" id="PS51077"/>
    </source>
</evidence>
<dbReference type="SMART" id="SM00346">
    <property type="entry name" value="HTH_ICLR"/>
    <property type="match status" value="1"/>
</dbReference>
<evidence type="ECO:0000259" key="8">
    <source>
        <dbReference type="PROSITE" id="PS51078"/>
    </source>
</evidence>
<feature type="domain" description="IclR-ED" evidence="8">
    <location>
        <begin position="76"/>
        <end position="258"/>
    </location>
</feature>
<dbReference type="GO" id="GO:0003700">
    <property type="term" value="F:DNA-binding transcription factor activity"/>
    <property type="evidence" value="ECO:0007669"/>
    <property type="project" value="TreeGrafter"/>
</dbReference>
<dbReference type="PANTHER" id="PTHR30136:SF24">
    <property type="entry name" value="HTH-TYPE TRANSCRIPTIONAL REPRESSOR ALLR"/>
    <property type="match status" value="1"/>
</dbReference>
<name>A0A1H8R259_9PSEU</name>
<dbReference type="InterPro" id="IPR005471">
    <property type="entry name" value="Tscrpt_reg_IclR_N"/>
</dbReference>
<dbReference type="STRING" id="394193.SAMN04489732_101578"/>
<dbReference type="InterPro" id="IPR050707">
    <property type="entry name" value="HTH_MetabolicPath_Reg"/>
</dbReference>
<dbReference type="InterPro" id="IPR029016">
    <property type="entry name" value="GAF-like_dom_sf"/>
</dbReference>
<dbReference type="OrthoDB" id="7274111at2"/>
<accession>A0A1H8R259</accession>
<evidence type="ECO:0000313" key="10">
    <source>
        <dbReference type="Proteomes" id="UP000198582"/>
    </source>
</evidence>
<protein>
    <recommendedName>
        <fullName evidence="6">Glycerol operon regulatory protein</fullName>
    </recommendedName>
</protein>
<dbReference type="InterPro" id="IPR036390">
    <property type="entry name" value="WH_DNA-bd_sf"/>
</dbReference>